<dbReference type="InterPro" id="IPR004255">
    <property type="entry name" value="O-acyltransferase_WSD1_N"/>
</dbReference>
<dbReference type="GO" id="GO:0071731">
    <property type="term" value="P:response to nitric oxide"/>
    <property type="evidence" value="ECO:0007669"/>
    <property type="project" value="TreeGrafter"/>
</dbReference>
<dbReference type="PANTHER" id="PTHR31650">
    <property type="entry name" value="O-ACYLTRANSFERASE (WSD1-LIKE) FAMILY PROTEIN"/>
    <property type="match status" value="1"/>
</dbReference>
<evidence type="ECO:0000256" key="8">
    <source>
        <dbReference type="ARBA" id="ARBA00023098"/>
    </source>
</evidence>
<dbReference type="Pfam" id="PF03007">
    <property type="entry name" value="WS_DGAT_cat"/>
    <property type="match status" value="1"/>
</dbReference>
<dbReference type="RefSeq" id="WP_031331810.1">
    <property type="nucleotide sequence ID" value="NZ_NOVD01000005.1"/>
</dbReference>
<dbReference type="GO" id="GO:0004144">
    <property type="term" value="F:diacylglycerol O-acyltransferase activity"/>
    <property type="evidence" value="ECO:0007669"/>
    <property type="project" value="UniProtKB-EC"/>
</dbReference>
<dbReference type="GO" id="GO:0051701">
    <property type="term" value="P:biological process involved in interaction with host"/>
    <property type="evidence" value="ECO:0007669"/>
    <property type="project" value="TreeGrafter"/>
</dbReference>
<protein>
    <recommendedName>
        <fullName evidence="4">diacylglycerol O-acyltransferase</fullName>
        <ecNumber evidence="4">2.3.1.20</ecNumber>
    </recommendedName>
</protein>
<dbReference type="GO" id="GO:0001666">
    <property type="term" value="P:response to hypoxia"/>
    <property type="evidence" value="ECO:0007669"/>
    <property type="project" value="TreeGrafter"/>
</dbReference>
<evidence type="ECO:0000256" key="2">
    <source>
        <dbReference type="ARBA" id="ARBA00005189"/>
    </source>
</evidence>
<accession>A0A2A5JCT9</accession>
<evidence type="ECO:0000256" key="3">
    <source>
        <dbReference type="ARBA" id="ARBA00009587"/>
    </source>
</evidence>
<dbReference type="Pfam" id="PF06974">
    <property type="entry name" value="WS_DGAT_C"/>
    <property type="match status" value="1"/>
</dbReference>
<comment type="catalytic activity">
    <reaction evidence="10">
        <text>an acyl-CoA + a 1,2-diacyl-sn-glycerol = a triacyl-sn-glycerol + CoA</text>
        <dbReference type="Rhea" id="RHEA:10868"/>
        <dbReference type="ChEBI" id="CHEBI:17815"/>
        <dbReference type="ChEBI" id="CHEBI:57287"/>
        <dbReference type="ChEBI" id="CHEBI:58342"/>
        <dbReference type="ChEBI" id="CHEBI:64615"/>
        <dbReference type="EC" id="2.3.1.20"/>
    </reaction>
</comment>
<organism evidence="13 14">
    <name type="scientific">Rhodococcus qingshengii</name>
    <dbReference type="NCBI Taxonomy" id="334542"/>
    <lineage>
        <taxon>Bacteria</taxon>
        <taxon>Bacillati</taxon>
        <taxon>Actinomycetota</taxon>
        <taxon>Actinomycetes</taxon>
        <taxon>Mycobacteriales</taxon>
        <taxon>Nocardiaceae</taxon>
        <taxon>Rhodococcus</taxon>
        <taxon>Rhodococcus erythropolis group</taxon>
    </lineage>
</organism>
<keyword evidence="5" id="KW-0444">Lipid biosynthesis</keyword>
<evidence type="ECO:0000256" key="4">
    <source>
        <dbReference type="ARBA" id="ARBA00013244"/>
    </source>
</evidence>
<dbReference type="Proteomes" id="UP000230886">
    <property type="component" value="Unassembled WGS sequence"/>
</dbReference>
<evidence type="ECO:0000256" key="7">
    <source>
        <dbReference type="ARBA" id="ARBA00022798"/>
    </source>
</evidence>
<sequence>MGASNTSGVRMAQLNPRDAEFIYHEGAGHLNHLIAVYFFETSLHPSAEFTAEQAVDWVTARLGCDRMFTQRVQRTPLGLDHPYWVTDPDFDVRKHVYVNKIDDTGWAALQKPLSALLTTKMDLRRPPWELHFFVGLEGLEELPGRLTAVVLKSHHSAADGIAIRTLGETIFSGKVQQAGSEPPVPFVRARIFTKSLLGFPGRIYRFARQVPGNRRAQRDADAAKRAGEWVESLNERPAVRFNGKVSGVASLEPMTMSGEQVRAIKDSVPGATVNDVLLAVVGGALTRYLTEKDERPRDSLIAMVPRSVRKVEAWESANQLVALLVDMHTQVKSPLERLALISSSARSEKARTSHPAVRRAGAAVETTPAPLMRLMAYARKQNDHSLDRPRYQHTMVSNIPLSVEGLTLAGAPGAAVLAVQAPIDGDGLRHFMVAAAGGGLTLNVIADTATMPDLHHYIELLRASFDDLAAAAAMQTADSPDQEVAS</sequence>
<dbReference type="UniPathway" id="UPA00282"/>
<evidence type="ECO:0000259" key="12">
    <source>
        <dbReference type="Pfam" id="PF06974"/>
    </source>
</evidence>
<dbReference type="EMBL" id="NOVD01000005">
    <property type="protein sequence ID" value="PCK27400.1"/>
    <property type="molecule type" value="Genomic_DNA"/>
</dbReference>
<dbReference type="GO" id="GO:0019432">
    <property type="term" value="P:triglyceride biosynthetic process"/>
    <property type="evidence" value="ECO:0007669"/>
    <property type="project" value="UniProtKB-UniPathway"/>
</dbReference>
<proteinExistence type="inferred from homology"/>
<keyword evidence="6 13" id="KW-0808">Transferase</keyword>
<dbReference type="PANTHER" id="PTHR31650:SF1">
    <property type="entry name" value="WAX ESTER SYNTHASE_DIACYLGLYCEROL ACYLTRANSFERASE 4-RELATED"/>
    <property type="match status" value="1"/>
</dbReference>
<evidence type="ECO:0000259" key="11">
    <source>
        <dbReference type="Pfam" id="PF03007"/>
    </source>
</evidence>
<keyword evidence="8" id="KW-0443">Lipid metabolism</keyword>
<reference evidence="13 14" key="1">
    <citation type="submission" date="2017-07" db="EMBL/GenBank/DDBJ databases">
        <title>Draft sequence of Rhodococcus enclensis 23b-28.</title>
        <authorList>
            <person name="Besaury L."/>
            <person name="Sancelme M."/>
            <person name="Amato P."/>
            <person name="Lallement A."/>
            <person name="Delort A.-M."/>
        </authorList>
    </citation>
    <scope>NUCLEOTIDE SEQUENCE [LARGE SCALE GENOMIC DNA]</scope>
    <source>
        <strain evidence="13 14">23b-28</strain>
    </source>
</reference>
<dbReference type="GO" id="GO:0006071">
    <property type="term" value="P:glycerol metabolic process"/>
    <property type="evidence" value="ECO:0007669"/>
    <property type="project" value="UniProtKB-KW"/>
</dbReference>
<feature type="domain" description="O-acyltransferase WSD1-like N-terminal" evidence="11">
    <location>
        <begin position="14"/>
        <end position="276"/>
    </location>
</feature>
<feature type="domain" description="O-acyltransferase WSD1 C-terminal" evidence="12">
    <location>
        <begin position="318"/>
        <end position="468"/>
    </location>
</feature>
<name>A0A2A5JCT9_RHOSG</name>
<comment type="caution">
    <text evidence="13">The sequence shown here is derived from an EMBL/GenBank/DDBJ whole genome shotgun (WGS) entry which is preliminary data.</text>
</comment>
<evidence type="ECO:0000256" key="9">
    <source>
        <dbReference type="ARBA" id="ARBA00023315"/>
    </source>
</evidence>
<evidence type="ECO:0000256" key="10">
    <source>
        <dbReference type="ARBA" id="ARBA00048109"/>
    </source>
</evidence>
<evidence type="ECO:0000313" key="13">
    <source>
        <dbReference type="EMBL" id="PCK27400.1"/>
    </source>
</evidence>
<gene>
    <name evidence="13" type="ORF">CHR55_11605</name>
</gene>
<evidence type="ECO:0000256" key="6">
    <source>
        <dbReference type="ARBA" id="ARBA00022679"/>
    </source>
</evidence>
<dbReference type="GO" id="GO:0005886">
    <property type="term" value="C:plasma membrane"/>
    <property type="evidence" value="ECO:0007669"/>
    <property type="project" value="TreeGrafter"/>
</dbReference>
<dbReference type="InterPro" id="IPR045034">
    <property type="entry name" value="O-acyltransferase_WSD1-like"/>
</dbReference>
<keyword evidence="9 13" id="KW-0012">Acyltransferase</keyword>
<keyword evidence="7" id="KW-0319">Glycerol metabolism</keyword>
<evidence type="ECO:0000256" key="1">
    <source>
        <dbReference type="ARBA" id="ARBA00004771"/>
    </source>
</evidence>
<dbReference type="InterPro" id="IPR009721">
    <property type="entry name" value="O-acyltransferase_WSD1_C"/>
</dbReference>
<dbReference type="EC" id="2.3.1.20" evidence="4"/>
<dbReference type="AlphaFoldDB" id="A0A2A5JCT9"/>
<evidence type="ECO:0000256" key="5">
    <source>
        <dbReference type="ARBA" id="ARBA00022516"/>
    </source>
</evidence>
<comment type="similarity">
    <text evidence="3">Belongs to the long-chain O-acyltransferase family.</text>
</comment>
<evidence type="ECO:0000313" key="14">
    <source>
        <dbReference type="Proteomes" id="UP000230886"/>
    </source>
</evidence>
<comment type="pathway">
    <text evidence="2">Lipid metabolism.</text>
</comment>
<comment type="pathway">
    <text evidence="1">Glycerolipid metabolism; triacylglycerol biosynthesis.</text>
</comment>